<feature type="region of interest" description="Disordered" evidence="2">
    <location>
        <begin position="51"/>
        <end position="84"/>
    </location>
</feature>
<gene>
    <name evidence="3" type="ORF">BSL78_21560</name>
</gene>
<dbReference type="AlphaFoldDB" id="A0A2G8K0P9"/>
<organism evidence="3 4">
    <name type="scientific">Stichopus japonicus</name>
    <name type="common">Sea cucumber</name>
    <dbReference type="NCBI Taxonomy" id="307972"/>
    <lineage>
        <taxon>Eukaryota</taxon>
        <taxon>Metazoa</taxon>
        <taxon>Echinodermata</taxon>
        <taxon>Eleutherozoa</taxon>
        <taxon>Echinozoa</taxon>
        <taxon>Holothuroidea</taxon>
        <taxon>Aspidochirotacea</taxon>
        <taxon>Aspidochirotida</taxon>
        <taxon>Stichopodidae</taxon>
        <taxon>Apostichopus</taxon>
    </lineage>
</organism>
<proteinExistence type="inferred from homology"/>
<evidence type="ECO:0000256" key="1">
    <source>
        <dbReference type="ARBA" id="ARBA00007753"/>
    </source>
</evidence>
<keyword evidence="4" id="KW-1185">Reference proteome</keyword>
<feature type="compositionally biased region" description="Low complexity" evidence="2">
    <location>
        <begin position="69"/>
        <end position="82"/>
    </location>
</feature>
<comment type="similarity">
    <text evidence="1">Belongs to the FAM228 family.</text>
</comment>
<protein>
    <recommendedName>
        <fullName evidence="5">Protein FAM228B</fullName>
    </recommendedName>
</protein>
<dbReference type="Proteomes" id="UP000230750">
    <property type="component" value="Unassembled WGS sequence"/>
</dbReference>
<dbReference type="STRING" id="307972.A0A2G8K0P9"/>
<evidence type="ECO:0008006" key="5">
    <source>
        <dbReference type="Google" id="ProtNLM"/>
    </source>
</evidence>
<name>A0A2G8K0P9_STIJA</name>
<dbReference type="PANTHER" id="PTHR28584:SF1">
    <property type="entry name" value="PROTEIN FAM228B"/>
    <property type="match status" value="1"/>
</dbReference>
<evidence type="ECO:0000256" key="2">
    <source>
        <dbReference type="SAM" id="MobiDB-lite"/>
    </source>
</evidence>
<sequence length="364" mass="42233">MSLKETIKKDSVRIHSPAVRDDIVNQAVEHRTLLPPRPQSRKYEQRKLRIREEQNTGTRPWSTPPNLQSHARLSAGSSRSSLDQTSKIQNWLSQKAVRNVQERADPESKATKKMYMSVLDTENTFVRDVDNSLLQKAFLDLRKKEMLHKKWSERIAEPVEAKIYEEMKKNYPQVDNQKRKLYQEYLQHGNRKGFVFLDTFDRSEYNPLQLVTPRPAPIKIRVRTKSDPLLMQQRVRDDEDQTIIGCDTGETLHSKDLESHRLPPLPLVPLGRHGTECNTWLAMPLHDIESPSRLMSRRRMHGAFNNTEYNFTDMSAIPRDQAIVEKEMNIQKRKHFNTPTFQSQTLVVGLSPTSSQQNVTTVAS</sequence>
<feature type="compositionally biased region" description="Polar residues" evidence="2">
    <location>
        <begin position="55"/>
        <end position="68"/>
    </location>
</feature>
<dbReference type="InterPro" id="IPR040046">
    <property type="entry name" value="FAM228"/>
</dbReference>
<evidence type="ECO:0000313" key="4">
    <source>
        <dbReference type="Proteomes" id="UP000230750"/>
    </source>
</evidence>
<dbReference type="EMBL" id="MRZV01001006">
    <property type="protein sequence ID" value="PIK41577.1"/>
    <property type="molecule type" value="Genomic_DNA"/>
</dbReference>
<dbReference type="PANTHER" id="PTHR28584">
    <property type="entry name" value="FAMILY WITH SEQUENCE SIMILARITY 228 MEMBER A"/>
    <property type="match status" value="1"/>
</dbReference>
<accession>A0A2G8K0P9</accession>
<dbReference type="OrthoDB" id="9905773at2759"/>
<evidence type="ECO:0000313" key="3">
    <source>
        <dbReference type="EMBL" id="PIK41577.1"/>
    </source>
</evidence>
<comment type="caution">
    <text evidence="3">The sequence shown here is derived from an EMBL/GenBank/DDBJ whole genome shotgun (WGS) entry which is preliminary data.</text>
</comment>
<reference evidence="3 4" key="1">
    <citation type="journal article" date="2017" name="PLoS Biol.">
        <title>The sea cucumber genome provides insights into morphological evolution and visceral regeneration.</title>
        <authorList>
            <person name="Zhang X."/>
            <person name="Sun L."/>
            <person name="Yuan J."/>
            <person name="Sun Y."/>
            <person name="Gao Y."/>
            <person name="Zhang L."/>
            <person name="Li S."/>
            <person name="Dai H."/>
            <person name="Hamel J.F."/>
            <person name="Liu C."/>
            <person name="Yu Y."/>
            <person name="Liu S."/>
            <person name="Lin W."/>
            <person name="Guo K."/>
            <person name="Jin S."/>
            <person name="Xu P."/>
            <person name="Storey K.B."/>
            <person name="Huan P."/>
            <person name="Zhang T."/>
            <person name="Zhou Y."/>
            <person name="Zhang J."/>
            <person name="Lin C."/>
            <person name="Li X."/>
            <person name="Xing L."/>
            <person name="Huo D."/>
            <person name="Sun M."/>
            <person name="Wang L."/>
            <person name="Mercier A."/>
            <person name="Li F."/>
            <person name="Yang H."/>
            <person name="Xiang J."/>
        </authorList>
    </citation>
    <scope>NUCLEOTIDE SEQUENCE [LARGE SCALE GENOMIC DNA]</scope>
    <source>
        <strain evidence="3">Shaxun</strain>
        <tissue evidence="3">Muscle</tissue>
    </source>
</reference>